<dbReference type="EMBL" id="MFZI01000045">
    <property type="protein sequence ID" value="OGK19634.1"/>
    <property type="molecule type" value="Genomic_DNA"/>
</dbReference>
<dbReference type="InterPro" id="IPR043719">
    <property type="entry name" value="DUF5660"/>
</dbReference>
<name>A0A1F7GLH4_9BACT</name>
<organism evidence="2 3">
    <name type="scientific">Candidatus Roizmanbacteria bacterium RIFCSPHIGHO2_01_FULL_39_8</name>
    <dbReference type="NCBI Taxonomy" id="1802033"/>
    <lineage>
        <taxon>Bacteria</taxon>
        <taxon>Candidatus Roizmaniibacteriota</taxon>
    </lineage>
</organism>
<proteinExistence type="predicted"/>
<evidence type="ECO:0000259" key="1">
    <source>
        <dbReference type="Pfam" id="PF18904"/>
    </source>
</evidence>
<accession>A0A1F7GLH4</accession>
<dbReference type="AlphaFoldDB" id="A0A1F7GLH4"/>
<evidence type="ECO:0000313" key="3">
    <source>
        <dbReference type="Proteomes" id="UP000177026"/>
    </source>
</evidence>
<protein>
    <recommendedName>
        <fullName evidence="1">DUF5660 domain-containing protein</fullName>
    </recommendedName>
</protein>
<evidence type="ECO:0000313" key="2">
    <source>
        <dbReference type="EMBL" id="OGK19634.1"/>
    </source>
</evidence>
<dbReference type="Pfam" id="PF18904">
    <property type="entry name" value="DUF5660"/>
    <property type="match status" value="1"/>
</dbReference>
<sequence length="208" mass="24028">MNSTTIGSKNKKSSSLYNKNPIESIKDIGSSVTNTAKDQVKKMGSSIFDQFFGGSASEDRSEFEYLGSTREFKKQNLGQRKEFSIFNYQQYYEQEIVRREIRQLTEQIRKEIELIKKADSALLQEVKDIQNLTLESLPEKPGIYHIRFFEIILSILRTLRTKISESRTWMQAMISKKKKRGSLFAARSKSKGTLYSLSQELQSARSIQ</sequence>
<gene>
    <name evidence="2" type="ORF">A2866_06725</name>
</gene>
<dbReference type="Proteomes" id="UP000177026">
    <property type="component" value="Unassembled WGS sequence"/>
</dbReference>
<feature type="domain" description="DUF5660" evidence="1">
    <location>
        <begin position="99"/>
        <end position="207"/>
    </location>
</feature>
<reference evidence="2 3" key="1">
    <citation type="journal article" date="2016" name="Nat. Commun.">
        <title>Thousands of microbial genomes shed light on interconnected biogeochemical processes in an aquifer system.</title>
        <authorList>
            <person name="Anantharaman K."/>
            <person name="Brown C.T."/>
            <person name="Hug L.A."/>
            <person name="Sharon I."/>
            <person name="Castelle C.J."/>
            <person name="Probst A.J."/>
            <person name="Thomas B.C."/>
            <person name="Singh A."/>
            <person name="Wilkins M.J."/>
            <person name="Karaoz U."/>
            <person name="Brodie E.L."/>
            <person name="Williams K.H."/>
            <person name="Hubbard S.S."/>
            <person name="Banfield J.F."/>
        </authorList>
    </citation>
    <scope>NUCLEOTIDE SEQUENCE [LARGE SCALE GENOMIC DNA]</scope>
</reference>
<comment type="caution">
    <text evidence="2">The sequence shown here is derived from an EMBL/GenBank/DDBJ whole genome shotgun (WGS) entry which is preliminary data.</text>
</comment>